<organism evidence="3 4">
    <name type="scientific">Stella humosa</name>
    <dbReference type="NCBI Taxonomy" id="94"/>
    <lineage>
        <taxon>Bacteria</taxon>
        <taxon>Pseudomonadati</taxon>
        <taxon>Pseudomonadota</taxon>
        <taxon>Alphaproteobacteria</taxon>
        <taxon>Rhodospirillales</taxon>
        <taxon>Stellaceae</taxon>
        <taxon>Stella</taxon>
    </lineage>
</organism>
<dbReference type="InterPro" id="IPR050557">
    <property type="entry name" value="RTX_toxin/Mannuronan_C5-epim"/>
</dbReference>
<dbReference type="PANTHER" id="PTHR38340">
    <property type="entry name" value="S-LAYER PROTEIN"/>
    <property type="match status" value="1"/>
</dbReference>
<name>A0A3N1KYN3_9PROT</name>
<dbReference type="PANTHER" id="PTHR38340:SF1">
    <property type="entry name" value="S-LAYER PROTEIN"/>
    <property type="match status" value="1"/>
</dbReference>
<reference evidence="3 4" key="1">
    <citation type="submission" date="2018-11" db="EMBL/GenBank/DDBJ databases">
        <title>Genomic Encyclopedia of Type Strains, Phase IV (KMG-IV): sequencing the most valuable type-strain genomes for metagenomic binning, comparative biology and taxonomic classification.</title>
        <authorList>
            <person name="Goeker M."/>
        </authorList>
    </citation>
    <scope>NUCLEOTIDE SEQUENCE [LARGE SCALE GENOMIC DNA]</scope>
    <source>
        <strain evidence="3 4">DSM 5900</strain>
    </source>
</reference>
<dbReference type="AlphaFoldDB" id="A0A3N1KYN3"/>
<sequence length="329" mass="34030">MAFIAASKSFDVFSAQIMPLPQGSTILVANEATVVARQPDGDSVAITGSFTYPAPGARVEPTDGTIVEYSINSAGDVRQFDLTGGDVDVTELYDFRAAGDVLGYAQYLLRGSDTLFGSTDADTLAGFDGADTLNGNPGDDLVFGNAGTDRVIGGSGADWLFGGQGNDMVLGGPGDDPYVAGNKGDDFIFGNLGNDTLYGGQGADTLVGDDGDGSGTGGNDLLFGDRGDDDLYGDFGNDTLVGGIGADRFFFFTGEGVDRIIDFQPGEGDRIGIEIDINESGIVDFATLLPHAGGDGFGGTRIDLGDGNAVIIERMPVAGLSQEMFQFFF</sequence>
<accession>A0A3N1KYN3</accession>
<dbReference type="InterPro" id="IPR001343">
    <property type="entry name" value="Hemolysn_Ca-bd"/>
</dbReference>
<dbReference type="EMBL" id="RJKX01000016">
    <property type="protein sequence ID" value="ROP83438.1"/>
    <property type="molecule type" value="Genomic_DNA"/>
</dbReference>
<keyword evidence="4" id="KW-1185">Reference proteome</keyword>
<comment type="subcellular location">
    <subcellularLocation>
        <location evidence="1">Secreted</location>
    </subcellularLocation>
</comment>
<dbReference type="InterPro" id="IPR018511">
    <property type="entry name" value="Hemolysin-typ_Ca-bd_CS"/>
</dbReference>
<comment type="caution">
    <text evidence="3">The sequence shown here is derived from an EMBL/GenBank/DDBJ whole genome shotgun (WGS) entry which is preliminary data.</text>
</comment>
<dbReference type="RefSeq" id="WP_123693036.1">
    <property type="nucleotide sequence ID" value="NZ_AP019700.1"/>
</dbReference>
<keyword evidence="2" id="KW-0964">Secreted</keyword>
<gene>
    <name evidence="3" type="ORF">EDC65_4085</name>
</gene>
<dbReference type="Pfam" id="PF00353">
    <property type="entry name" value="HemolysinCabind"/>
    <property type="match status" value="4"/>
</dbReference>
<dbReference type="GO" id="GO:0005576">
    <property type="term" value="C:extracellular region"/>
    <property type="evidence" value="ECO:0007669"/>
    <property type="project" value="UniProtKB-SubCell"/>
</dbReference>
<dbReference type="InterPro" id="IPR011049">
    <property type="entry name" value="Serralysin-like_metalloprot_C"/>
</dbReference>
<dbReference type="PROSITE" id="PS00330">
    <property type="entry name" value="HEMOLYSIN_CALCIUM"/>
    <property type="match status" value="1"/>
</dbReference>
<evidence type="ECO:0000256" key="2">
    <source>
        <dbReference type="ARBA" id="ARBA00022525"/>
    </source>
</evidence>
<evidence type="ECO:0000313" key="4">
    <source>
        <dbReference type="Proteomes" id="UP000278222"/>
    </source>
</evidence>
<evidence type="ECO:0000313" key="3">
    <source>
        <dbReference type="EMBL" id="ROP83438.1"/>
    </source>
</evidence>
<dbReference type="Gene3D" id="2.150.10.10">
    <property type="entry name" value="Serralysin-like metalloprotease, C-terminal"/>
    <property type="match status" value="3"/>
</dbReference>
<dbReference type="PRINTS" id="PR00313">
    <property type="entry name" value="CABNDNGRPT"/>
</dbReference>
<dbReference type="GO" id="GO:0005509">
    <property type="term" value="F:calcium ion binding"/>
    <property type="evidence" value="ECO:0007669"/>
    <property type="project" value="InterPro"/>
</dbReference>
<evidence type="ECO:0000256" key="1">
    <source>
        <dbReference type="ARBA" id="ARBA00004613"/>
    </source>
</evidence>
<dbReference type="Proteomes" id="UP000278222">
    <property type="component" value="Unassembled WGS sequence"/>
</dbReference>
<dbReference type="OrthoDB" id="7233828at2"/>
<protein>
    <submittedName>
        <fullName evidence="3">Hemolysin type calcium-binding protein</fullName>
    </submittedName>
</protein>
<dbReference type="SUPFAM" id="SSF51120">
    <property type="entry name" value="beta-Roll"/>
    <property type="match status" value="2"/>
</dbReference>
<proteinExistence type="predicted"/>